<feature type="chain" id="PRO_5019319374" description="DUF4198 domain-containing protein" evidence="1">
    <location>
        <begin position="31"/>
        <end position="238"/>
    </location>
</feature>
<gene>
    <name evidence="2" type="ORF">D4A39_07920</name>
</gene>
<dbReference type="RefSeq" id="WP_119917828.1">
    <property type="nucleotide sequence ID" value="NZ_QYYA01000002.1"/>
</dbReference>
<feature type="signal peptide" evidence="1">
    <location>
        <begin position="1"/>
        <end position="30"/>
    </location>
</feature>
<organism evidence="2 3">
    <name type="scientific">Alcanivorax profundi</name>
    <dbReference type="NCBI Taxonomy" id="2338368"/>
    <lineage>
        <taxon>Bacteria</taxon>
        <taxon>Pseudomonadati</taxon>
        <taxon>Pseudomonadota</taxon>
        <taxon>Gammaproteobacteria</taxon>
        <taxon>Oceanospirillales</taxon>
        <taxon>Alcanivoracaceae</taxon>
        <taxon>Alcanivorax</taxon>
    </lineage>
</organism>
<protein>
    <recommendedName>
        <fullName evidence="4">DUF4198 domain-containing protein</fullName>
    </recommendedName>
</protein>
<dbReference type="OrthoDB" id="9780765at2"/>
<keyword evidence="3" id="KW-1185">Reference proteome</keyword>
<accession>A0A418XZD7</accession>
<evidence type="ECO:0000313" key="2">
    <source>
        <dbReference type="EMBL" id="RJG18389.1"/>
    </source>
</evidence>
<dbReference type="AlphaFoldDB" id="A0A418XZD7"/>
<evidence type="ECO:0000313" key="3">
    <source>
        <dbReference type="Proteomes" id="UP000283734"/>
    </source>
</evidence>
<dbReference type="Proteomes" id="UP000283734">
    <property type="component" value="Unassembled WGS sequence"/>
</dbReference>
<evidence type="ECO:0008006" key="4">
    <source>
        <dbReference type="Google" id="ProtNLM"/>
    </source>
</evidence>
<sequence>MNKGKSNLRGASWVAGAFVLSVAGAQMAVADVTMSTGSGEEKVLKMHVLEESRGYRYCELVFDYGEKGNDIYSTSHNAECDLEWWGALDLTSLAQEFGARAVFKNGPQWWSSDVVGLMMSDPVDVAGTKMRFGANLPPGTMSIPKYTVFSPAKYQKLEWKAGLPVYKIVDDQGNEFVLQGNKVVTEKLSSLGASMEGLPEGWRYEVEVLKEDLVMDLDPSKPIPSVQDEYNQIYIQMN</sequence>
<keyword evidence="1" id="KW-0732">Signal</keyword>
<comment type="caution">
    <text evidence="2">The sequence shown here is derived from an EMBL/GenBank/DDBJ whole genome shotgun (WGS) entry which is preliminary data.</text>
</comment>
<proteinExistence type="predicted"/>
<evidence type="ECO:0000256" key="1">
    <source>
        <dbReference type="SAM" id="SignalP"/>
    </source>
</evidence>
<name>A0A418XZD7_9GAMM</name>
<reference evidence="2 3" key="1">
    <citation type="submission" date="2018-09" db="EMBL/GenBank/DDBJ databases">
        <title>Alcanivorax profundi sp. nov., isolated from 1000 m-depth seawater of the Mariana Trench.</title>
        <authorList>
            <person name="Liu J."/>
        </authorList>
    </citation>
    <scope>NUCLEOTIDE SEQUENCE [LARGE SCALE GENOMIC DNA]</scope>
    <source>
        <strain evidence="2 3">MTEO17</strain>
    </source>
</reference>
<dbReference type="EMBL" id="QYYA01000002">
    <property type="protein sequence ID" value="RJG18389.1"/>
    <property type="molecule type" value="Genomic_DNA"/>
</dbReference>